<reference evidence="2" key="1">
    <citation type="submission" date="2023-07" db="EMBL/GenBank/DDBJ databases">
        <title>30 novel species of actinomycetes from the DSMZ collection.</title>
        <authorList>
            <person name="Nouioui I."/>
        </authorList>
    </citation>
    <scope>NUCLEOTIDE SEQUENCE [LARGE SCALE GENOMIC DNA]</scope>
    <source>
        <strain evidence="2">DSM 44399</strain>
    </source>
</reference>
<organism evidence="1 2">
    <name type="scientific">Jatrophihabitans lederbergiae</name>
    <dbReference type="NCBI Taxonomy" id="3075547"/>
    <lineage>
        <taxon>Bacteria</taxon>
        <taxon>Bacillati</taxon>
        <taxon>Actinomycetota</taxon>
        <taxon>Actinomycetes</taxon>
        <taxon>Jatrophihabitantales</taxon>
        <taxon>Jatrophihabitantaceae</taxon>
        <taxon>Jatrophihabitans</taxon>
    </lineage>
</organism>
<dbReference type="RefSeq" id="WP_311424100.1">
    <property type="nucleotide sequence ID" value="NZ_JAVREH010000025.1"/>
</dbReference>
<dbReference type="SUPFAM" id="SSF53474">
    <property type="entry name" value="alpha/beta-Hydrolases"/>
    <property type="match status" value="1"/>
</dbReference>
<keyword evidence="2" id="KW-1185">Reference proteome</keyword>
<comment type="caution">
    <text evidence="1">The sequence shown here is derived from an EMBL/GenBank/DDBJ whole genome shotgun (WGS) entry which is preliminary data.</text>
</comment>
<protein>
    <recommendedName>
        <fullName evidence="3">Alpha/beta hydrolase</fullName>
    </recommendedName>
</protein>
<evidence type="ECO:0000313" key="1">
    <source>
        <dbReference type="EMBL" id="MDT0262953.1"/>
    </source>
</evidence>
<gene>
    <name evidence="1" type="ORF">RM423_16280</name>
</gene>
<dbReference type="Proteomes" id="UP001183176">
    <property type="component" value="Unassembled WGS sequence"/>
</dbReference>
<evidence type="ECO:0008006" key="3">
    <source>
        <dbReference type="Google" id="ProtNLM"/>
    </source>
</evidence>
<dbReference type="EMBL" id="JAVREH010000025">
    <property type="protein sequence ID" value="MDT0262953.1"/>
    <property type="molecule type" value="Genomic_DNA"/>
</dbReference>
<accession>A0ABU2JD86</accession>
<name>A0ABU2JD86_9ACTN</name>
<dbReference type="InterPro" id="IPR029058">
    <property type="entry name" value="AB_hydrolase_fold"/>
</dbReference>
<proteinExistence type="predicted"/>
<evidence type="ECO:0000313" key="2">
    <source>
        <dbReference type="Proteomes" id="UP001183176"/>
    </source>
</evidence>
<dbReference type="Gene3D" id="3.40.50.1820">
    <property type="entry name" value="alpha/beta hydrolase"/>
    <property type="match status" value="1"/>
</dbReference>
<sequence>MTDYRPHLSVSAGRGFPEAVVLVLHGGREVSIDPVRGRQLAVLRMVPFAHRIRQLGQGRVAVARLRYGARGWNARGGVPAPVRDAEWALSQLTDRFGPRPIGLVGHSMGGRTALRVGGHTGVRGVVGLAPWLPAGEPVDQLAGRRVLLAHGTADRMTSPRGTAAFASRLEAAHVPVSLVDITGEGHPMLRRPALWHDLAAQFVLATVLPDYVPSGWTDAPNFIHEVLRAPTRLTYR</sequence>